<dbReference type="Gene3D" id="2.120.10.80">
    <property type="entry name" value="Kelch-type beta propeller"/>
    <property type="match status" value="1"/>
</dbReference>
<dbReference type="Pfam" id="PF01344">
    <property type="entry name" value="Kelch_1"/>
    <property type="match status" value="1"/>
</dbReference>
<dbReference type="InterPro" id="IPR052456">
    <property type="entry name" value="CTLH_complex_component"/>
</dbReference>
<accession>A0A0L0EZS2</accession>
<dbReference type="InterPro" id="IPR006652">
    <property type="entry name" value="Kelch_1"/>
</dbReference>
<evidence type="ECO:0000313" key="1">
    <source>
        <dbReference type="EMBL" id="KNC69353.1"/>
    </source>
</evidence>
<dbReference type="PANTHER" id="PTHR15526:SF5">
    <property type="entry name" value="MUSKELIN"/>
    <property type="match status" value="1"/>
</dbReference>
<dbReference type="PANTHER" id="PTHR15526">
    <property type="entry name" value="MUSKELIN"/>
    <property type="match status" value="1"/>
</dbReference>
<dbReference type="EMBL" id="KQ255601">
    <property type="protein sequence ID" value="KNC69353.1"/>
    <property type="molecule type" value="Genomic_DNA"/>
</dbReference>
<dbReference type="GeneID" id="25918641"/>
<dbReference type="RefSeq" id="XP_014143255.1">
    <property type="nucleotide sequence ID" value="XM_014287780.1"/>
</dbReference>
<sequence length="46" mass="5170">MMGGFNGQVDYSDFWVYSEDTNKWTLLSRDTARDGGPGPRACHKVC</sequence>
<keyword evidence="2" id="KW-1185">Reference proteome</keyword>
<name>A0A0L0EZS2_9EUKA</name>
<evidence type="ECO:0000313" key="2">
    <source>
        <dbReference type="Proteomes" id="UP000054560"/>
    </source>
</evidence>
<dbReference type="eggNOG" id="KOG2437">
    <property type="taxonomic scope" value="Eukaryota"/>
</dbReference>
<feature type="non-terminal residue" evidence="1">
    <location>
        <position position="46"/>
    </location>
</feature>
<dbReference type="InterPro" id="IPR015915">
    <property type="entry name" value="Kelch-typ_b-propeller"/>
</dbReference>
<dbReference type="GO" id="GO:0005737">
    <property type="term" value="C:cytoplasm"/>
    <property type="evidence" value="ECO:0007669"/>
    <property type="project" value="TreeGrafter"/>
</dbReference>
<organism evidence="1 2">
    <name type="scientific">Sphaeroforma arctica JP610</name>
    <dbReference type="NCBI Taxonomy" id="667725"/>
    <lineage>
        <taxon>Eukaryota</taxon>
        <taxon>Ichthyosporea</taxon>
        <taxon>Ichthyophonida</taxon>
        <taxon>Sphaeroforma</taxon>
    </lineage>
</organism>
<dbReference type="AlphaFoldDB" id="A0A0L0EZS2"/>
<dbReference type="Proteomes" id="UP000054560">
    <property type="component" value="Unassembled WGS sequence"/>
</dbReference>
<dbReference type="STRING" id="667725.A0A0L0EZS2"/>
<reference evidence="1 2" key="1">
    <citation type="submission" date="2011-02" db="EMBL/GenBank/DDBJ databases">
        <title>The Genome Sequence of Sphaeroforma arctica JP610.</title>
        <authorList>
            <consortium name="The Broad Institute Genome Sequencing Platform"/>
            <person name="Russ C."/>
            <person name="Cuomo C."/>
            <person name="Young S.K."/>
            <person name="Zeng Q."/>
            <person name="Gargeya S."/>
            <person name="Alvarado L."/>
            <person name="Berlin A."/>
            <person name="Chapman S.B."/>
            <person name="Chen Z."/>
            <person name="Freedman E."/>
            <person name="Gellesch M."/>
            <person name="Goldberg J."/>
            <person name="Griggs A."/>
            <person name="Gujja S."/>
            <person name="Heilman E."/>
            <person name="Heiman D."/>
            <person name="Howarth C."/>
            <person name="Mehta T."/>
            <person name="Neiman D."/>
            <person name="Pearson M."/>
            <person name="Roberts A."/>
            <person name="Saif S."/>
            <person name="Shea T."/>
            <person name="Shenoy N."/>
            <person name="Sisk P."/>
            <person name="Stolte C."/>
            <person name="Sykes S."/>
            <person name="White J."/>
            <person name="Yandava C."/>
            <person name="Burger G."/>
            <person name="Gray M.W."/>
            <person name="Holland P.W.H."/>
            <person name="King N."/>
            <person name="Lang F.B.F."/>
            <person name="Roger A.J."/>
            <person name="Ruiz-Trillo I."/>
            <person name="Haas B."/>
            <person name="Nusbaum C."/>
            <person name="Birren B."/>
        </authorList>
    </citation>
    <scope>NUCLEOTIDE SEQUENCE [LARGE SCALE GENOMIC DNA]</scope>
    <source>
        <strain evidence="1 2">JP610</strain>
    </source>
</reference>
<dbReference type="SUPFAM" id="SSF117281">
    <property type="entry name" value="Kelch motif"/>
    <property type="match status" value="1"/>
</dbReference>
<protein>
    <submittedName>
        <fullName evidence="1">Uncharacterized protein</fullName>
    </submittedName>
</protein>
<proteinExistence type="predicted"/>
<dbReference type="OrthoDB" id="10052615at2759"/>
<gene>
    <name evidence="1" type="ORF">SARC_18137</name>
</gene>